<dbReference type="EMBL" id="CP003360">
    <property type="protein sequence ID" value="AFM25824.1"/>
    <property type="molecule type" value="Genomic_DNA"/>
</dbReference>
<proteinExistence type="predicted"/>
<dbReference type="Proteomes" id="UP000006055">
    <property type="component" value="Chromosome"/>
</dbReference>
<organism evidence="1 2">
    <name type="scientific">Desulfomonile tiedjei (strain ATCC 49306 / DSM 6799 / DCB-1)</name>
    <dbReference type="NCBI Taxonomy" id="706587"/>
    <lineage>
        <taxon>Bacteria</taxon>
        <taxon>Pseudomonadati</taxon>
        <taxon>Thermodesulfobacteriota</taxon>
        <taxon>Desulfomonilia</taxon>
        <taxon>Desulfomonilales</taxon>
        <taxon>Desulfomonilaceae</taxon>
        <taxon>Desulfomonile</taxon>
    </lineage>
</organism>
<gene>
    <name evidence="1" type="ordered locus">Desti_3163</name>
</gene>
<sequence length="95" mass="11054">MRGGQGLRTVVEEPEVLEAIIKYRKTIYRFDDAYEALVWHLAHHGKGIKGSVRIIDNVIYYMHVQKRNRLAGTPRLSAIYRRVGQEVIITQLYVD</sequence>
<evidence type="ECO:0000313" key="2">
    <source>
        <dbReference type="Proteomes" id="UP000006055"/>
    </source>
</evidence>
<dbReference type="KEGG" id="dti:Desti_3163"/>
<name>I4C8D3_DESTA</name>
<dbReference type="RefSeq" id="WP_014810961.1">
    <property type="nucleotide sequence ID" value="NC_018025.1"/>
</dbReference>
<evidence type="ECO:0000313" key="1">
    <source>
        <dbReference type="EMBL" id="AFM25824.1"/>
    </source>
</evidence>
<dbReference type="AlphaFoldDB" id="I4C8D3"/>
<accession>I4C8D3</accession>
<dbReference type="HOGENOM" id="CLU_2368319_0_0_7"/>
<protein>
    <submittedName>
        <fullName evidence="1">Uncharacterized protein</fullName>
    </submittedName>
</protein>
<reference evidence="2" key="1">
    <citation type="submission" date="2012-06" db="EMBL/GenBank/DDBJ databases">
        <title>Complete sequence of chromosome of Desulfomonile tiedjei DSM 6799.</title>
        <authorList>
            <person name="Lucas S."/>
            <person name="Copeland A."/>
            <person name="Lapidus A."/>
            <person name="Glavina del Rio T."/>
            <person name="Dalin E."/>
            <person name="Tice H."/>
            <person name="Bruce D."/>
            <person name="Goodwin L."/>
            <person name="Pitluck S."/>
            <person name="Peters L."/>
            <person name="Ovchinnikova G."/>
            <person name="Zeytun A."/>
            <person name="Lu M."/>
            <person name="Kyrpides N."/>
            <person name="Mavromatis K."/>
            <person name="Ivanova N."/>
            <person name="Brettin T."/>
            <person name="Detter J.C."/>
            <person name="Han C."/>
            <person name="Larimer F."/>
            <person name="Land M."/>
            <person name="Hauser L."/>
            <person name="Markowitz V."/>
            <person name="Cheng J.-F."/>
            <person name="Hugenholtz P."/>
            <person name="Woyke T."/>
            <person name="Wu D."/>
            <person name="Spring S."/>
            <person name="Schroeder M."/>
            <person name="Brambilla E."/>
            <person name="Klenk H.-P."/>
            <person name="Eisen J.A."/>
        </authorList>
    </citation>
    <scope>NUCLEOTIDE SEQUENCE [LARGE SCALE GENOMIC DNA]</scope>
    <source>
        <strain evidence="2">ATCC 49306 / DSM 6799 / DCB-1</strain>
    </source>
</reference>
<keyword evidence="2" id="KW-1185">Reference proteome</keyword>